<evidence type="ECO:0000313" key="2">
    <source>
        <dbReference type="Proteomes" id="UP001061991"/>
    </source>
</evidence>
<organism evidence="1 2">
    <name type="scientific">Phyllobacterium zundukense</name>
    <dbReference type="NCBI Taxonomy" id="1867719"/>
    <lineage>
        <taxon>Bacteria</taxon>
        <taxon>Pseudomonadati</taxon>
        <taxon>Pseudomonadota</taxon>
        <taxon>Alphaproteobacteria</taxon>
        <taxon>Hyphomicrobiales</taxon>
        <taxon>Phyllobacteriaceae</taxon>
        <taxon>Phyllobacterium</taxon>
    </lineage>
</organism>
<dbReference type="Proteomes" id="UP001061991">
    <property type="component" value="Plasmid p_unnamed1"/>
</dbReference>
<sequence>MDGARLHPQIMPDGILAQAMALIEELQIINRDLNVLCDELENLPSMKV</sequence>
<dbReference type="EMBL" id="CP104972">
    <property type="protein sequence ID" value="UXN59030.1"/>
    <property type="molecule type" value="Genomic_DNA"/>
</dbReference>
<reference evidence="1" key="1">
    <citation type="submission" date="2022-09" db="EMBL/GenBank/DDBJ databases">
        <title>Interaction between co-microsymbionts with complementary sets of symbiotic genes in legume-rhizobium systems.</title>
        <authorList>
            <person name="Safronova V."/>
            <person name="Sazanova A."/>
            <person name="Afonin A."/>
            <person name="Chirak E."/>
        </authorList>
    </citation>
    <scope>NUCLEOTIDE SEQUENCE</scope>
    <source>
        <strain evidence="1">A18/3m</strain>
    </source>
</reference>
<gene>
    <name evidence="1" type="ORF">N8E88_09065</name>
</gene>
<name>A0ACD4CZK0_9HYPH</name>
<evidence type="ECO:0000313" key="1">
    <source>
        <dbReference type="EMBL" id="UXN59030.1"/>
    </source>
</evidence>
<keyword evidence="1" id="KW-0614">Plasmid</keyword>
<keyword evidence="2" id="KW-1185">Reference proteome</keyword>
<accession>A0ACD4CZK0</accession>
<geneLocation type="plasmid" evidence="1 2">
    <name>p_unnamed1</name>
</geneLocation>
<protein>
    <submittedName>
        <fullName evidence="1">Uncharacterized protein</fullName>
    </submittedName>
</protein>
<proteinExistence type="predicted"/>